<sequence>MATDTDLKSTVPTMGAEGGYLVEEPIAPFRVSGFLCLLLGLLSVLAIVGYPMIALPLMAIAFGMFALRHWSGPRPVGITPAKIGMVLAVVFGSCGLFVHSLKARTLGNQAEYFAREYLEIVGNGEFNIAKELNKTAVNRLPVHMPLKEHYEAMEAKMSADEVSERFEQTGMHPTVAAMGKGIQWELAKPVRIYNHYGTTKADVIMTNANDPKPTQVFLIMDYEIDSEGRGQWRVEQFNPVMKRLVAERVL</sequence>
<reference evidence="2 3" key="1">
    <citation type="submission" date="2019-02" db="EMBL/GenBank/DDBJ databases">
        <title>Deep-cultivation of Planctomycetes and their phenomic and genomic characterization uncovers novel biology.</title>
        <authorList>
            <person name="Wiegand S."/>
            <person name="Jogler M."/>
            <person name="Boedeker C."/>
            <person name="Pinto D."/>
            <person name="Vollmers J."/>
            <person name="Rivas-Marin E."/>
            <person name="Kohn T."/>
            <person name="Peeters S.H."/>
            <person name="Heuer A."/>
            <person name="Rast P."/>
            <person name="Oberbeckmann S."/>
            <person name="Bunk B."/>
            <person name="Jeske O."/>
            <person name="Meyerdierks A."/>
            <person name="Storesund J.E."/>
            <person name="Kallscheuer N."/>
            <person name="Luecker S."/>
            <person name="Lage O.M."/>
            <person name="Pohl T."/>
            <person name="Merkel B.J."/>
            <person name="Hornburger P."/>
            <person name="Mueller R.-W."/>
            <person name="Bruemmer F."/>
            <person name="Labrenz M."/>
            <person name="Spormann A.M."/>
            <person name="Op Den Camp H."/>
            <person name="Overmann J."/>
            <person name="Amann R."/>
            <person name="Jetten M.S.M."/>
            <person name="Mascher T."/>
            <person name="Medema M.H."/>
            <person name="Devos D.P."/>
            <person name="Kaster A.-K."/>
            <person name="Ovreas L."/>
            <person name="Rohde M."/>
            <person name="Galperin M.Y."/>
            <person name="Jogler C."/>
        </authorList>
    </citation>
    <scope>NUCLEOTIDE SEQUENCE [LARGE SCALE GENOMIC DNA]</scope>
    <source>
        <strain evidence="2 3">Poly41</strain>
    </source>
</reference>
<organism evidence="2 3">
    <name type="scientific">Novipirellula artificiosorum</name>
    <dbReference type="NCBI Taxonomy" id="2528016"/>
    <lineage>
        <taxon>Bacteria</taxon>
        <taxon>Pseudomonadati</taxon>
        <taxon>Planctomycetota</taxon>
        <taxon>Planctomycetia</taxon>
        <taxon>Pirellulales</taxon>
        <taxon>Pirellulaceae</taxon>
        <taxon>Novipirellula</taxon>
    </lineage>
</organism>
<feature type="transmembrane region" description="Helical" evidence="1">
    <location>
        <begin position="79"/>
        <end position="98"/>
    </location>
</feature>
<evidence type="ECO:0000256" key="1">
    <source>
        <dbReference type="SAM" id="Phobius"/>
    </source>
</evidence>
<dbReference type="EMBL" id="SJPV01000005">
    <property type="protein sequence ID" value="TWU37364.1"/>
    <property type="molecule type" value="Genomic_DNA"/>
</dbReference>
<keyword evidence="3" id="KW-1185">Reference proteome</keyword>
<accession>A0A5C6DMJ2</accession>
<keyword evidence="1" id="KW-0472">Membrane</keyword>
<keyword evidence="1" id="KW-0812">Transmembrane</keyword>
<dbReference type="Proteomes" id="UP000319143">
    <property type="component" value="Unassembled WGS sequence"/>
</dbReference>
<proteinExistence type="predicted"/>
<evidence type="ECO:0000313" key="3">
    <source>
        <dbReference type="Proteomes" id="UP000319143"/>
    </source>
</evidence>
<dbReference type="OrthoDB" id="257484at2"/>
<name>A0A5C6DMJ2_9BACT</name>
<gene>
    <name evidence="2" type="ORF">Poly41_34940</name>
</gene>
<protein>
    <submittedName>
        <fullName evidence="2">Uncharacterized protein</fullName>
    </submittedName>
</protein>
<dbReference type="RefSeq" id="WP_146527736.1">
    <property type="nucleotide sequence ID" value="NZ_SJPV01000005.1"/>
</dbReference>
<comment type="caution">
    <text evidence="2">The sequence shown here is derived from an EMBL/GenBank/DDBJ whole genome shotgun (WGS) entry which is preliminary data.</text>
</comment>
<evidence type="ECO:0000313" key="2">
    <source>
        <dbReference type="EMBL" id="TWU37364.1"/>
    </source>
</evidence>
<keyword evidence="1" id="KW-1133">Transmembrane helix</keyword>
<dbReference type="AlphaFoldDB" id="A0A5C6DMJ2"/>
<feature type="transmembrane region" description="Helical" evidence="1">
    <location>
        <begin position="34"/>
        <end position="67"/>
    </location>
</feature>